<proteinExistence type="predicted"/>
<dbReference type="SUPFAM" id="SSF54826">
    <property type="entry name" value="Enolase N-terminal domain-like"/>
    <property type="match status" value="1"/>
</dbReference>
<dbReference type="SUPFAM" id="SSF51604">
    <property type="entry name" value="Enolase C-terminal domain-like"/>
    <property type="match status" value="1"/>
</dbReference>
<dbReference type="SFLD" id="SFLDG00179">
    <property type="entry name" value="mandelate_racemase"/>
    <property type="match status" value="1"/>
</dbReference>
<dbReference type="InterPro" id="IPR034593">
    <property type="entry name" value="DgoD-like"/>
</dbReference>
<evidence type="ECO:0000313" key="3">
    <source>
        <dbReference type="EMBL" id="MBA8808351.1"/>
    </source>
</evidence>
<organism evidence="3 4">
    <name type="scientific">Promicromonospora sukumoe</name>
    <dbReference type="NCBI Taxonomy" id="88382"/>
    <lineage>
        <taxon>Bacteria</taxon>
        <taxon>Bacillati</taxon>
        <taxon>Actinomycetota</taxon>
        <taxon>Actinomycetes</taxon>
        <taxon>Micrococcales</taxon>
        <taxon>Promicromonosporaceae</taxon>
        <taxon>Promicromonospora</taxon>
    </lineage>
</organism>
<evidence type="ECO:0000259" key="2">
    <source>
        <dbReference type="SMART" id="SM00922"/>
    </source>
</evidence>
<gene>
    <name evidence="3" type="ORF">FHX71_002293</name>
</gene>
<dbReference type="InterPro" id="IPR013342">
    <property type="entry name" value="Mandelate_racemase_C"/>
</dbReference>
<keyword evidence="4" id="KW-1185">Reference proteome</keyword>
<dbReference type="AlphaFoldDB" id="A0A7W3J8R7"/>
<dbReference type="Gene3D" id="3.30.390.10">
    <property type="entry name" value="Enolase-like, N-terminal domain"/>
    <property type="match status" value="1"/>
</dbReference>
<evidence type="ECO:0000256" key="1">
    <source>
        <dbReference type="ARBA" id="ARBA00023239"/>
    </source>
</evidence>
<comment type="caution">
    <text evidence="3">The sequence shown here is derived from an EMBL/GenBank/DDBJ whole genome shotgun (WGS) entry which is preliminary data.</text>
</comment>
<sequence length="404" mass="44701">MRIIDIRAARIGRSPVIRVLTDEGLDGLAEIEHSKPYVTQTLGLYRELLVGQDPTQVERCMMRIRRLGGFKPWGAVVSAIEIALWDLAARSLDVPVHRLLGGKTRDRIRVYNGGIRVPLNNHTPEDYAASMQHMVDSPEGFSLFKEGVGLHGFMAPHVPDFMYNDLRTGPLHPNRGPLTPGAISHVVDCVAAMKDVLGPNRRLALDMGPGWTVPDAITTLNRLEPFDLAWAEDVLTGDFVPWVDAPRYRELTQATRVPTHTGEQIYLRHGFRELVETNAVRVIGPDPGDVGGLAELKWIAEYADLYGVQIAPHGVSNGLLGLAALIQVSATLPDNLIAFEYPTAMDPWWYDIVQGLPDPIVRDGFVTVGDGPGLGVELDREAARRHLEPGAENFFDWPTDKELR</sequence>
<dbReference type="Pfam" id="PF02746">
    <property type="entry name" value="MR_MLE_N"/>
    <property type="match status" value="1"/>
</dbReference>
<dbReference type="CDD" id="cd03316">
    <property type="entry name" value="MR_like"/>
    <property type="match status" value="1"/>
</dbReference>
<keyword evidence="1" id="KW-0456">Lyase</keyword>
<dbReference type="InterPro" id="IPR013341">
    <property type="entry name" value="Mandelate_racemase_N_dom"/>
</dbReference>
<dbReference type="SMART" id="SM00922">
    <property type="entry name" value="MR_MLE"/>
    <property type="match status" value="1"/>
</dbReference>
<protein>
    <submittedName>
        <fullName evidence="3">L-alanine-DL-glutamate epimerase-like enolase superfamily enzyme</fullName>
    </submittedName>
</protein>
<dbReference type="SFLD" id="SFLDS00001">
    <property type="entry name" value="Enolase"/>
    <property type="match status" value="1"/>
</dbReference>
<dbReference type="InterPro" id="IPR029065">
    <property type="entry name" value="Enolase_C-like"/>
</dbReference>
<dbReference type="Pfam" id="PF13378">
    <property type="entry name" value="MR_MLE_C"/>
    <property type="match status" value="1"/>
</dbReference>
<feature type="domain" description="Mandelate racemase/muconate lactonizing enzyme C-terminal" evidence="2">
    <location>
        <begin position="124"/>
        <end position="258"/>
    </location>
</feature>
<dbReference type="PANTHER" id="PTHR48080">
    <property type="entry name" value="D-GALACTONATE DEHYDRATASE-RELATED"/>
    <property type="match status" value="1"/>
</dbReference>
<dbReference type="RefSeq" id="WP_182616293.1">
    <property type="nucleotide sequence ID" value="NZ_BAAATF010000003.1"/>
</dbReference>
<evidence type="ECO:0000313" key="4">
    <source>
        <dbReference type="Proteomes" id="UP000540568"/>
    </source>
</evidence>
<dbReference type="Gene3D" id="3.20.20.120">
    <property type="entry name" value="Enolase-like C-terminal domain"/>
    <property type="match status" value="1"/>
</dbReference>
<name>A0A7W3J8R7_9MICO</name>
<reference evidence="3 4" key="1">
    <citation type="submission" date="2020-07" db="EMBL/GenBank/DDBJ databases">
        <title>Sequencing the genomes of 1000 actinobacteria strains.</title>
        <authorList>
            <person name="Klenk H.-P."/>
        </authorList>
    </citation>
    <scope>NUCLEOTIDE SEQUENCE [LARGE SCALE GENOMIC DNA]</scope>
    <source>
        <strain evidence="3 4">DSM 44121</strain>
    </source>
</reference>
<dbReference type="Proteomes" id="UP000540568">
    <property type="component" value="Unassembled WGS sequence"/>
</dbReference>
<dbReference type="GO" id="GO:0016829">
    <property type="term" value="F:lyase activity"/>
    <property type="evidence" value="ECO:0007669"/>
    <property type="project" value="UniProtKB-KW"/>
</dbReference>
<dbReference type="PANTHER" id="PTHR48080:SF2">
    <property type="entry name" value="D-GALACTONATE DEHYDRATASE"/>
    <property type="match status" value="1"/>
</dbReference>
<dbReference type="EMBL" id="JACGWV010000001">
    <property type="protein sequence ID" value="MBA8808351.1"/>
    <property type="molecule type" value="Genomic_DNA"/>
</dbReference>
<accession>A0A7W3J8R7</accession>
<dbReference type="InterPro" id="IPR029017">
    <property type="entry name" value="Enolase-like_N"/>
</dbReference>
<dbReference type="InterPro" id="IPR036849">
    <property type="entry name" value="Enolase-like_C_sf"/>
</dbReference>